<keyword evidence="11" id="KW-1185">Reference proteome</keyword>
<dbReference type="PANTHER" id="PTHR10589">
    <property type="entry name" value="UBIQUITIN CARBOXYL-TERMINAL HYDROLASE"/>
    <property type="match status" value="1"/>
</dbReference>
<comment type="caution">
    <text evidence="10">The sequence shown here is derived from an EMBL/GenBank/DDBJ whole genome shotgun (WGS) entry which is preliminary data.</text>
</comment>
<evidence type="ECO:0000256" key="6">
    <source>
        <dbReference type="ARBA" id="ARBA00022807"/>
    </source>
</evidence>
<feature type="site" description="Transition state stabilizer" evidence="7">
    <location>
        <position position="396"/>
    </location>
</feature>
<dbReference type="InterPro" id="IPR001578">
    <property type="entry name" value="Peptidase_C12_UCH"/>
</dbReference>
<dbReference type="Pfam" id="PF01088">
    <property type="entry name" value="Peptidase_C12"/>
    <property type="match status" value="1"/>
</dbReference>
<evidence type="ECO:0000259" key="9">
    <source>
        <dbReference type="PROSITE" id="PS52048"/>
    </source>
</evidence>
<comment type="catalytic activity">
    <reaction evidence="1 7 8">
        <text>Thiol-dependent hydrolysis of ester, thioester, amide, peptide and isopeptide bonds formed by the C-terminal Gly of ubiquitin (a 76-residue protein attached to proteins as an intracellular targeting signal).</text>
        <dbReference type="EC" id="3.4.19.12"/>
    </reaction>
</comment>
<reference evidence="10 11" key="1">
    <citation type="submission" date="2023-08" db="EMBL/GenBank/DDBJ databases">
        <title>Black Yeasts Isolated from many extreme environments.</title>
        <authorList>
            <person name="Coleine C."/>
            <person name="Stajich J.E."/>
            <person name="Selbmann L."/>
        </authorList>
    </citation>
    <scope>NUCLEOTIDE SEQUENCE [LARGE SCALE GENOMIC DNA]</scope>
    <source>
        <strain evidence="10 11">CCFEE 5885</strain>
    </source>
</reference>
<dbReference type="CDD" id="cd09616">
    <property type="entry name" value="Peptidase_C12_UCH_L1_L3"/>
    <property type="match status" value="1"/>
</dbReference>
<evidence type="ECO:0000313" key="10">
    <source>
        <dbReference type="EMBL" id="KAK5095011.1"/>
    </source>
</evidence>
<name>A0ABR0KHA1_9EURO</name>
<evidence type="ECO:0000256" key="4">
    <source>
        <dbReference type="ARBA" id="ARBA00022786"/>
    </source>
</evidence>
<proteinExistence type="inferred from homology"/>
<dbReference type="Proteomes" id="UP001345013">
    <property type="component" value="Unassembled WGS sequence"/>
</dbReference>
<gene>
    <name evidence="10" type="primary">YUH1_2</name>
    <name evidence="10" type="ORF">LTR24_003228</name>
</gene>
<feature type="active site" description="Proton donor" evidence="7">
    <location>
        <position position="476"/>
    </location>
</feature>
<evidence type="ECO:0000256" key="3">
    <source>
        <dbReference type="ARBA" id="ARBA00022670"/>
    </source>
</evidence>
<evidence type="ECO:0000256" key="1">
    <source>
        <dbReference type="ARBA" id="ARBA00000707"/>
    </source>
</evidence>
<evidence type="ECO:0000256" key="2">
    <source>
        <dbReference type="ARBA" id="ARBA00009326"/>
    </source>
</evidence>
<evidence type="ECO:0000256" key="7">
    <source>
        <dbReference type="PROSITE-ProRule" id="PRU01393"/>
    </source>
</evidence>
<dbReference type="InterPro" id="IPR036959">
    <property type="entry name" value="Peptidase_C12_UCH_sf"/>
</dbReference>
<keyword evidence="6 7" id="KW-0788">Thiol protease</keyword>
<dbReference type="InterPro" id="IPR002052">
    <property type="entry name" value="DNA_methylase_N6_adenine_CS"/>
</dbReference>
<dbReference type="SUPFAM" id="SSF54001">
    <property type="entry name" value="Cysteine proteinases"/>
    <property type="match status" value="1"/>
</dbReference>
<keyword evidence="3 7" id="KW-0645">Protease</keyword>
<dbReference type="PANTHER" id="PTHR10589:SF17">
    <property type="entry name" value="UBIQUITIN CARBOXYL-TERMINAL HYDROLASE"/>
    <property type="match status" value="1"/>
</dbReference>
<dbReference type="InterPro" id="IPR029063">
    <property type="entry name" value="SAM-dependent_MTases_sf"/>
</dbReference>
<dbReference type="PROSITE" id="PS00092">
    <property type="entry name" value="N6_MTASE"/>
    <property type="match status" value="1"/>
</dbReference>
<dbReference type="EMBL" id="JAVRRG010000030">
    <property type="protein sequence ID" value="KAK5095011.1"/>
    <property type="molecule type" value="Genomic_DNA"/>
</dbReference>
<keyword evidence="5 7" id="KW-0378">Hydrolase</keyword>
<evidence type="ECO:0000256" key="5">
    <source>
        <dbReference type="ARBA" id="ARBA00022801"/>
    </source>
</evidence>
<protein>
    <recommendedName>
        <fullName evidence="8">Ubiquitin carboxyl-terminal hydrolase</fullName>
        <ecNumber evidence="8">3.4.19.12</ecNumber>
    </recommendedName>
</protein>
<dbReference type="GO" id="GO:0004843">
    <property type="term" value="F:cysteine-type deubiquitinase activity"/>
    <property type="evidence" value="ECO:0007669"/>
    <property type="project" value="UniProtKB-EC"/>
</dbReference>
<evidence type="ECO:0000256" key="8">
    <source>
        <dbReference type="RuleBase" id="RU361215"/>
    </source>
</evidence>
<dbReference type="SUPFAM" id="SSF53335">
    <property type="entry name" value="S-adenosyl-L-methionine-dependent methyltransferases"/>
    <property type="match status" value="1"/>
</dbReference>
<comment type="similarity">
    <text evidence="2 7 8">Belongs to the peptidase C12 family.</text>
</comment>
<dbReference type="PRINTS" id="PR00707">
    <property type="entry name" value="UBCTHYDRLASE"/>
</dbReference>
<dbReference type="Gene3D" id="3.40.532.10">
    <property type="entry name" value="Peptidase C12, ubiquitin carboxyl-terminal hydrolase"/>
    <property type="match status" value="1"/>
</dbReference>
<keyword evidence="4 7" id="KW-0833">Ubl conjugation pathway</keyword>
<organism evidence="10 11">
    <name type="scientific">Lithohypha guttulata</name>
    <dbReference type="NCBI Taxonomy" id="1690604"/>
    <lineage>
        <taxon>Eukaryota</taxon>
        <taxon>Fungi</taxon>
        <taxon>Dikarya</taxon>
        <taxon>Ascomycota</taxon>
        <taxon>Pezizomycotina</taxon>
        <taxon>Eurotiomycetes</taxon>
        <taxon>Chaetothyriomycetidae</taxon>
        <taxon>Chaetothyriales</taxon>
        <taxon>Trichomeriaceae</taxon>
        <taxon>Lithohypha</taxon>
    </lineage>
</organism>
<feature type="domain" description="UCH catalytic" evidence="9">
    <location>
        <begin position="305"/>
        <end position="544"/>
    </location>
</feature>
<dbReference type="PROSITE" id="PS52048">
    <property type="entry name" value="UCH_DOMAIN"/>
    <property type="match status" value="1"/>
</dbReference>
<dbReference type="InterPro" id="IPR038765">
    <property type="entry name" value="Papain-like_cys_pep_sf"/>
</dbReference>
<feature type="active site" description="Nucleophile" evidence="7">
    <location>
        <position position="402"/>
    </location>
</feature>
<dbReference type="EC" id="3.4.19.12" evidence="8"/>
<accession>A0ABR0KHA1</accession>
<feature type="site" description="Important for enzyme activity" evidence="7">
    <location>
        <position position="492"/>
    </location>
</feature>
<evidence type="ECO:0000313" key="11">
    <source>
        <dbReference type="Proteomes" id="UP001345013"/>
    </source>
</evidence>
<sequence length="547" mass="60754">MASTTLETGLLRSAPHEIRDILGSKEHRDSSFVDVSAMAEAIVYSSRDQDVFVLDIPKSIEHAQGGGRICSSLAPETCFATPEPKGSKRSTFVSKLPTDYVTYHNDIQDGCERALTSIDGTSGSKKWCLPRVHNPEVDDIRIERATKADKRASHLPVVLSAMQNDFVSLCNVQNELVHNENARTAYLVFKDNESMLVPGHCTFMWGSIKRGLRAVSGIGTSTNCGRQPQFDVILMDPPWANRSVRHTKGYHTAEEQSYDPFEQALTFFNYLHAHGHVAIWITNKAAVRSQVLASMTRLGFDLVEEWIWLKVTTQENNPDVMTRLSHELGLSDSLQFHEVYSLTEPALLEFLPRPAHALLLVFPVTDTYEKFRTQEDSARPDYSGSGSEEPVVWFKQTIRNACGLIGLLHAITNGEAREQIQAGSDLEKLLKQALPLDPVQRAELLYQSRSLEAAHATAAATGDSTALDANAAVDLHFVAFIKDKENNIWELDGRRKGPLNRGKLDPENDVLSEQGQNLGVRAFLKREEEAGGGELRFSVIMLGPSMD</sequence>